<evidence type="ECO:0000313" key="2">
    <source>
        <dbReference type="Proteomes" id="UP000325315"/>
    </source>
</evidence>
<keyword evidence="1" id="KW-0695">RNA-directed DNA polymerase</keyword>
<dbReference type="AlphaFoldDB" id="A0A5B6V0L1"/>
<gene>
    <name evidence="1" type="ORF">EPI10_029135</name>
</gene>
<keyword evidence="1" id="KW-0548">Nucleotidyltransferase</keyword>
<keyword evidence="2" id="KW-1185">Reference proteome</keyword>
<keyword evidence="1" id="KW-0808">Transferase</keyword>
<organism evidence="1 2">
    <name type="scientific">Gossypium australe</name>
    <dbReference type="NCBI Taxonomy" id="47621"/>
    <lineage>
        <taxon>Eukaryota</taxon>
        <taxon>Viridiplantae</taxon>
        <taxon>Streptophyta</taxon>
        <taxon>Embryophyta</taxon>
        <taxon>Tracheophyta</taxon>
        <taxon>Spermatophyta</taxon>
        <taxon>Magnoliopsida</taxon>
        <taxon>eudicotyledons</taxon>
        <taxon>Gunneridae</taxon>
        <taxon>Pentapetalae</taxon>
        <taxon>rosids</taxon>
        <taxon>malvids</taxon>
        <taxon>Malvales</taxon>
        <taxon>Malvaceae</taxon>
        <taxon>Malvoideae</taxon>
        <taxon>Gossypium</taxon>
    </lineage>
</organism>
<dbReference type="OrthoDB" id="1730053at2759"/>
<dbReference type="EMBL" id="SMMG02000009">
    <property type="protein sequence ID" value="KAA3462672.1"/>
    <property type="molecule type" value="Genomic_DNA"/>
</dbReference>
<dbReference type="GO" id="GO:0003964">
    <property type="term" value="F:RNA-directed DNA polymerase activity"/>
    <property type="evidence" value="ECO:0007669"/>
    <property type="project" value="UniProtKB-KW"/>
</dbReference>
<evidence type="ECO:0000313" key="1">
    <source>
        <dbReference type="EMBL" id="KAA3462672.1"/>
    </source>
</evidence>
<sequence>MASRKCLVKRAEIYRAAPVGAIVREAMYLKIILKENATENFKKFGVRVSVDPKRYPCLLNMVGRNRKKAFHGQKDRMRRRVNSWCVRPLFQGGKEVFIKSVLQAIPTFTMSCFLLPTSLYKKLKQVISRFWW</sequence>
<proteinExistence type="predicted"/>
<dbReference type="PANTHER" id="PTHR33116">
    <property type="entry name" value="REVERSE TRANSCRIPTASE ZINC-BINDING DOMAIN-CONTAINING PROTEIN-RELATED-RELATED"/>
    <property type="match status" value="1"/>
</dbReference>
<dbReference type="PANTHER" id="PTHR33116:SF86">
    <property type="entry name" value="REVERSE TRANSCRIPTASE DOMAIN-CONTAINING PROTEIN"/>
    <property type="match status" value="1"/>
</dbReference>
<reference evidence="2" key="1">
    <citation type="journal article" date="2019" name="Plant Biotechnol. J.">
        <title>Genome sequencing of the Australian wild diploid species Gossypium australe highlights disease resistance and delayed gland morphogenesis.</title>
        <authorList>
            <person name="Cai Y."/>
            <person name="Cai X."/>
            <person name="Wang Q."/>
            <person name="Wang P."/>
            <person name="Zhang Y."/>
            <person name="Cai C."/>
            <person name="Xu Y."/>
            <person name="Wang K."/>
            <person name="Zhou Z."/>
            <person name="Wang C."/>
            <person name="Geng S."/>
            <person name="Li B."/>
            <person name="Dong Q."/>
            <person name="Hou Y."/>
            <person name="Wang H."/>
            <person name="Ai P."/>
            <person name="Liu Z."/>
            <person name="Yi F."/>
            <person name="Sun M."/>
            <person name="An G."/>
            <person name="Cheng J."/>
            <person name="Zhang Y."/>
            <person name="Shi Q."/>
            <person name="Xie Y."/>
            <person name="Shi X."/>
            <person name="Chang Y."/>
            <person name="Huang F."/>
            <person name="Chen Y."/>
            <person name="Hong S."/>
            <person name="Mi L."/>
            <person name="Sun Q."/>
            <person name="Zhang L."/>
            <person name="Zhou B."/>
            <person name="Peng R."/>
            <person name="Zhang X."/>
            <person name="Liu F."/>
        </authorList>
    </citation>
    <scope>NUCLEOTIDE SEQUENCE [LARGE SCALE GENOMIC DNA]</scope>
    <source>
        <strain evidence="2">cv. PA1801</strain>
    </source>
</reference>
<dbReference type="Proteomes" id="UP000325315">
    <property type="component" value="Unassembled WGS sequence"/>
</dbReference>
<accession>A0A5B6V0L1</accession>
<comment type="caution">
    <text evidence="1">The sequence shown here is derived from an EMBL/GenBank/DDBJ whole genome shotgun (WGS) entry which is preliminary data.</text>
</comment>
<name>A0A5B6V0L1_9ROSI</name>
<protein>
    <submittedName>
        <fullName evidence="1">Reverse transcriptase</fullName>
    </submittedName>
</protein>